<dbReference type="SMART" id="SM00494">
    <property type="entry name" value="ChtBD2"/>
    <property type="match status" value="3"/>
</dbReference>
<proteinExistence type="predicted"/>
<dbReference type="GO" id="GO:0008061">
    <property type="term" value="F:chitin binding"/>
    <property type="evidence" value="ECO:0007669"/>
    <property type="project" value="InterPro"/>
</dbReference>
<feature type="signal peptide" evidence="1">
    <location>
        <begin position="1"/>
        <end position="21"/>
    </location>
</feature>
<name>A0A0B7A681_9EUPU</name>
<dbReference type="AlphaFoldDB" id="A0A0B7A681"/>
<dbReference type="Gene3D" id="2.170.140.10">
    <property type="entry name" value="Chitin binding domain"/>
    <property type="match status" value="1"/>
</dbReference>
<dbReference type="InterPro" id="IPR002557">
    <property type="entry name" value="Chitin-bd_dom"/>
</dbReference>
<feature type="domain" description="Chitin-binding type-2" evidence="2">
    <location>
        <begin position="96"/>
        <end position="164"/>
    </location>
</feature>
<evidence type="ECO:0000313" key="3">
    <source>
        <dbReference type="EMBL" id="CEK76182.1"/>
    </source>
</evidence>
<protein>
    <recommendedName>
        <fullName evidence="2">Chitin-binding type-2 domain-containing protein</fullName>
    </recommendedName>
</protein>
<organism evidence="3">
    <name type="scientific">Arion vulgaris</name>
    <dbReference type="NCBI Taxonomy" id="1028688"/>
    <lineage>
        <taxon>Eukaryota</taxon>
        <taxon>Metazoa</taxon>
        <taxon>Spiralia</taxon>
        <taxon>Lophotrochozoa</taxon>
        <taxon>Mollusca</taxon>
        <taxon>Gastropoda</taxon>
        <taxon>Heterobranchia</taxon>
        <taxon>Euthyneura</taxon>
        <taxon>Panpulmonata</taxon>
        <taxon>Eupulmonata</taxon>
        <taxon>Stylommatophora</taxon>
        <taxon>Helicina</taxon>
        <taxon>Arionoidea</taxon>
        <taxon>Arionidae</taxon>
        <taxon>Arion</taxon>
    </lineage>
</organism>
<gene>
    <name evidence="3" type="primary">ORF98857</name>
</gene>
<dbReference type="Pfam" id="PF01607">
    <property type="entry name" value="CBM_14"/>
    <property type="match status" value="1"/>
</dbReference>
<feature type="domain" description="Chitin-binding type-2" evidence="2">
    <location>
        <begin position="27"/>
        <end position="92"/>
    </location>
</feature>
<dbReference type="EMBL" id="HACG01029317">
    <property type="protein sequence ID" value="CEK76182.1"/>
    <property type="molecule type" value="Transcribed_RNA"/>
</dbReference>
<dbReference type="GO" id="GO:0005576">
    <property type="term" value="C:extracellular region"/>
    <property type="evidence" value="ECO:0007669"/>
    <property type="project" value="InterPro"/>
</dbReference>
<accession>A0A0B7A681</accession>
<feature type="chain" id="PRO_5002111087" description="Chitin-binding type-2 domain-containing protein" evidence="1">
    <location>
        <begin position="22"/>
        <end position="309"/>
    </location>
</feature>
<keyword evidence="1" id="KW-0732">Signal</keyword>
<dbReference type="InterPro" id="IPR036508">
    <property type="entry name" value="Chitin-bd_dom_sf"/>
</dbReference>
<dbReference type="PROSITE" id="PS50940">
    <property type="entry name" value="CHIT_BIND_II"/>
    <property type="match status" value="2"/>
</dbReference>
<reference evidence="3" key="1">
    <citation type="submission" date="2014-12" db="EMBL/GenBank/DDBJ databases">
        <title>Insight into the proteome of Arion vulgaris.</title>
        <authorList>
            <person name="Aradska J."/>
            <person name="Bulat T."/>
            <person name="Smidak R."/>
            <person name="Sarate P."/>
            <person name="Gangsoo J."/>
            <person name="Sialana F."/>
            <person name="Bilban M."/>
            <person name="Lubec G."/>
        </authorList>
    </citation>
    <scope>NUCLEOTIDE SEQUENCE</scope>
    <source>
        <tissue evidence="3">Skin</tissue>
    </source>
</reference>
<dbReference type="SUPFAM" id="SSF57625">
    <property type="entry name" value="Invertebrate chitin-binding proteins"/>
    <property type="match status" value="1"/>
</dbReference>
<evidence type="ECO:0000256" key="1">
    <source>
        <dbReference type="SAM" id="SignalP"/>
    </source>
</evidence>
<sequence>MLTMILHIFIYTVAVVCIAEAVSPTAPNQCPQPTDGDSAAAPFYYANPYECKSFYQCDNGVAVLKYCGDNTVWNDDDKTCVIFNSYLDTCTQRNVQRECARPEFQGLLIANPTVCSRFFNCSSNSGGSGMQNPFQHHEVECTYPDMFDITQKKCVSYWATDCGSQRIVYKNPCDYLNNKCWFIMCEPCESRLPSCVELSDGNHKHPLKLWSPKYIVCYDERLTEVRSCDTDIQTNYTSIYSPTKEACVSLWEIPRENGGLAPTCDGKLPGQYRTTERSDVYYSCPSARVSYCGNGIPFNESSRRCEPSK</sequence>
<evidence type="ECO:0000259" key="2">
    <source>
        <dbReference type="PROSITE" id="PS50940"/>
    </source>
</evidence>